<dbReference type="NCBIfam" id="NF005373">
    <property type="entry name" value="PRK06915.1"/>
    <property type="match status" value="1"/>
</dbReference>
<dbReference type="PANTHER" id="PTHR43808:SF25">
    <property type="entry name" value="PEPTIDASE M20 DIMERISATION DOMAIN-CONTAINING PROTEIN"/>
    <property type="match status" value="1"/>
</dbReference>
<feature type="domain" description="Peptidase M20 dimerisation" evidence="12">
    <location>
        <begin position="205"/>
        <end position="316"/>
    </location>
</feature>
<dbReference type="Gene3D" id="3.40.630.10">
    <property type="entry name" value="Zn peptidases"/>
    <property type="match status" value="1"/>
</dbReference>
<evidence type="ECO:0000256" key="7">
    <source>
        <dbReference type="ARBA" id="ARBA00022723"/>
    </source>
</evidence>
<evidence type="ECO:0000256" key="6">
    <source>
        <dbReference type="ARBA" id="ARBA00016853"/>
    </source>
</evidence>
<sequence length="423" mass="45885">MNGKHIKEKVYQLLDERAEEYFRYLGEFLHHPSTLGQEESAQQYYAELLQNLGLEVDLWYPQPQDMACNPYFLPCRDDYAGSPDVVGICKGSGGGRSLLLNGHVDVVPAGKNDWEDSPWSGLRKTGRVYGRGSSDMKGGLIANLMAMDAIIKSGIKLKGDVLLASVIGEETGGAGTLSMLSRGYRADGAIVPEPSDLNICPVSLGVIWFRIRVKGLAAHAANAYLGVNAISKATLIIQALDTCNEEKRTRVQHPLYCGDNHNPFNINMGQIHGGTIATSVPDEVVIEGRIAFSPDEDVVDAKKVVEDAVVKAAEQDSWLREHSPEVEWHSFCLNSGQIPTDHPLTTAVCHAYEEVAGEPPVISGTPWGTDAGAMIRVGGIPTVVFGPGPNAKAHQANEYVEEKKLLQVAKVIASTILDWCEVQ</sequence>
<dbReference type="InterPro" id="IPR002933">
    <property type="entry name" value="Peptidase_M20"/>
</dbReference>
<evidence type="ECO:0000313" key="13">
    <source>
        <dbReference type="EMBL" id="BCK85330.1"/>
    </source>
</evidence>
<keyword evidence="7" id="KW-0479">Metal-binding</keyword>
<dbReference type="Pfam" id="PF07687">
    <property type="entry name" value="M20_dimer"/>
    <property type="match status" value="1"/>
</dbReference>
<dbReference type="KEGG" id="pfaa:MM59RIKEN_26490"/>
<dbReference type="InterPro" id="IPR001261">
    <property type="entry name" value="ArgE/DapE_CS"/>
</dbReference>
<reference evidence="13" key="1">
    <citation type="submission" date="2020-09" db="EMBL/GenBank/DDBJ databases">
        <title>New species isolated from human feces.</title>
        <authorList>
            <person name="Kitahara M."/>
            <person name="Shigeno Y."/>
            <person name="Shime M."/>
            <person name="Matsumoto Y."/>
            <person name="Nakamura S."/>
            <person name="Motooka D."/>
            <person name="Fukuoka S."/>
            <person name="Nishikawa H."/>
            <person name="Benno Y."/>
        </authorList>
    </citation>
    <scope>NUCLEOTIDE SEQUENCE</scope>
    <source>
        <strain evidence="13">MM59</strain>
    </source>
</reference>
<dbReference type="NCBIfam" id="TIGR01910">
    <property type="entry name" value="DapE-ArgE"/>
    <property type="match status" value="1"/>
</dbReference>
<evidence type="ECO:0000256" key="5">
    <source>
        <dbReference type="ARBA" id="ARBA00011921"/>
    </source>
</evidence>
<dbReference type="GO" id="GO:0046872">
    <property type="term" value="F:metal ion binding"/>
    <property type="evidence" value="ECO:0007669"/>
    <property type="project" value="UniProtKB-KW"/>
</dbReference>
<evidence type="ECO:0000256" key="10">
    <source>
        <dbReference type="ARBA" id="ARBA00023285"/>
    </source>
</evidence>
<dbReference type="SUPFAM" id="SSF53187">
    <property type="entry name" value="Zn-dependent exopeptidases"/>
    <property type="match status" value="1"/>
</dbReference>
<keyword evidence="9" id="KW-0862">Zinc</keyword>
<evidence type="ECO:0000313" key="14">
    <source>
        <dbReference type="Proteomes" id="UP000679848"/>
    </source>
</evidence>
<organism evidence="13 14">
    <name type="scientific">Pusillibacter faecalis</name>
    <dbReference type="NCBI Taxonomy" id="2714358"/>
    <lineage>
        <taxon>Bacteria</taxon>
        <taxon>Bacillati</taxon>
        <taxon>Bacillota</taxon>
        <taxon>Clostridia</taxon>
        <taxon>Eubacteriales</taxon>
        <taxon>Oscillospiraceae</taxon>
        <taxon>Pusillibacter</taxon>
    </lineage>
</organism>
<dbReference type="UniPathway" id="UPA00034">
    <property type="reaction ID" value="UER00021"/>
</dbReference>
<comment type="cofactor">
    <cofactor evidence="2">
        <name>Zn(2+)</name>
        <dbReference type="ChEBI" id="CHEBI:29105"/>
    </cofactor>
</comment>
<evidence type="ECO:0000256" key="9">
    <source>
        <dbReference type="ARBA" id="ARBA00022833"/>
    </source>
</evidence>
<dbReference type="InterPro" id="IPR010182">
    <property type="entry name" value="ArgE/DapE"/>
</dbReference>
<dbReference type="InterPro" id="IPR011650">
    <property type="entry name" value="Peptidase_M20_dimer"/>
</dbReference>
<evidence type="ECO:0000256" key="2">
    <source>
        <dbReference type="ARBA" id="ARBA00001947"/>
    </source>
</evidence>
<keyword evidence="8" id="KW-0378">Hydrolase</keyword>
<proteinExistence type="inferred from homology"/>
<dbReference type="GO" id="GO:0009089">
    <property type="term" value="P:lysine biosynthetic process via diaminopimelate"/>
    <property type="evidence" value="ECO:0007669"/>
    <property type="project" value="UniProtKB-UniPathway"/>
</dbReference>
<evidence type="ECO:0000259" key="12">
    <source>
        <dbReference type="Pfam" id="PF07687"/>
    </source>
</evidence>
<comment type="cofactor">
    <cofactor evidence="1">
        <name>Co(2+)</name>
        <dbReference type="ChEBI" id="CHEBI:48828"/>
    </cofactor>
</comment>
<evidence type="ECO:0000256" key="11">
    <source>
        <dbReference type="ARBA" id="ARBA00051301"/>
    </source>
</evidence>
<evidence type="ECO:0000256" key="4">
    <source>
        <dbReference type="ARBA" id="ARBA00006247"/>
    </source>
</evidence>
<dbReference type="Pfam" id="PF01546">
    <property type="entry name" value="Peptidase_M20"/>
    <property type="match status" value="1"/>
</dbReference>
<evidence type="ECO:0000256" key="3">
    <source>
        <dbReference type="ARBA" id="ARBA00005130"/>
    </source>
</evidence>
<comment type="pathway">
    <text evidence="3">Amino-acid biosynthesis; L-lysine biosynthesis via DAP pathway; LL-2,6-diaminopimelate from (S)-tetrahydrodipicolinate (succinylase route): step 3/3.</text>
</comment>
<comment type="catalytic activity">
    <reaction evidence="11">
        <text>N-succinyl-(2S,6S)-2,6-diaminopimelate + H2O = (2S,6S)-2,6-diaminopimelate + succinate</text>
        <dbReference type="Rhea" id="RHEA:22608"/>
        <dbReference type="ChEBI" id="CHEBI:15377"/>
        <dbReference type="ChEBI" id="CHEBI:30031"/>
        <dbReference type="ChEBI" id="CHEBI:57609"/>
        <dbReference type="ChEBI" id="CHEBI:58087"/>
        <dbReference type="EC" id="3.5.1.18"/>
    </reaction>
</comment>
<gene>
    <name evidence="13" type="ORF">MM59RIKEN_26490</name>
</gene>
<dbReference type="PANTHER" id="PTHR43808">
    <property type="entry name" value="ACETYLORNITHINE DEACETYLASE"/>
    <property type="match status" value="1"/>
</dbReference>
<dbReference type="AlphaFoldDB" id="A0A810QAN7"/>
<keyword evidence="14" id="KW-1185">Reference proteome</keyword>
<dbReference type="InterPro" id="IPR050072">
    <property type="entry name" value="Peptidase_M20A"/>
</dbReference>
<dbReference type="InterPro" id="IPR036264">
    <property type="entry name" value="Bact_exopeptidase_dim_dom"/>
</dbReference>
<dbReference type="EC" id="3.5.1.18" evidence="5"/>
<dbReference type="RefSeq" id="WP_187030514.1">
    <property type="nucleotide sequence ID" value="NZ_AP023420.1"/>
</dbReference>
<comment type="similarity">
    <text evidence="4">Belongs to the peptidase M20A family.</text>
</comment>
<accession>A0A810QAN7</accession>
<dbReference type="SUPFAM" id="SSF55031">
    <property type="entry name" value="Bacterial exopeptidase dimerisation domain"/>
    <property type="match status" value="1"/>
</dbReference>
<name>A0A810QAN7_9FIRM</name>
<dbReference type="Proteomes" id="UP000679848">
    <property type="component" value="Chromosome"/>
</dbReference>
<dbReference type="Gene3D" id="3.30.70.360">
    <property type="match status" value="1"/>
</dbReference>
<keyword evidence="10" id="KW-0170">Cobalt</keyword>
<evidence type="ECO:0000256" key="1">
    <source>
        <dbReference type="ARBA" id="ARBA00001941"/>
    </source>
</evidence>
<protein>
    <recommendedName>
        <fullName evidence="6">Probable succinyl-diaminopimelate desuccinylase</fullName>
        <ecNumber evidence="5">3.5.1.18</ecNumber>
    </recommendedName>
</protein>
<dbReference type="GO" id="GO:0009014">
    <property type="term" value="F:succinyl-diaminopimelate desuccinylase activity"/>
    <property type="evidence" value="ECO:0007669"/>
    <property type="project" value="UniProtKB-EC"/>
</dbReference>
<dbReference type="PROSITE" id="PS00758">
    <property type="entry name" value="ARGE_DAPE_CPG2_1"/>
    <property type="match status" value="1"/>
</dbReference>
<evidence type="ECO:0000256" key="8">
    <source>
        <dbReference type="ARBA" id="ARBA00022801"/>
    </source>
</evidence>
<dbReference type="EMBL" id="AP023420">
    <property type="protein sequence ID" value="BCK85330.1"/>
    <property type="molecule type" value="Genomic_DNA"/>
</dbReference>